<comment type="caution">
    <text evidence="1">The sequence shown here is derived from an EMBL/GenBank/DDBJ whole genome shotgun (WGS) entry which is preliminary data.</text>
</comment>
<organism evidence="1 2">
    <name type="scientific">Mycobacteroides abscessus subsp. bolletii</name>
    <dbReference type="NCBI Taxonomy" id="319705"/>
    <lineage>
        <taxon>Bacteria</taxon>
        <taxon>Bacillati</taxon>
        <taxon>Actinomycetota</taxon>
        <taxon>Actinomycetes</taxon>
        <taxon>Mycobacteriales</taxon>
        <taxon>Mycobacteriaceae</taxon>
        <taxon>Mycobacteroides</taxon>
        <taxon>Mycobacteroides abscessus</taxon>
    </lineage>
</organism>
<evidence type="ECO:0000313" key="1">
    <source>
        <dbReference type="EMBL" id="SHX83207.1"/>
    </source>
</evidence>
<dbReference type="Proteomes" id="UP000185183">
    <property type="component" value="Unassembled WGS sequence"/>
</dbReference>
<name>A0A9Q7SH99_9MYCO</name>
<dbReference type="RefSeq" id="WP_074243918.1">
    <property type="nucleotide sequence ID" value="NZ_FSCP01000002.1"/>
</dbReference>
<dbReference type="AlphaFoldDB" id="A0A9Q7SH99"/>
<accession>A0A9Q7SH99</accession>
<evidence type="ECO:0000313" key="2">
    <source>
        <dbReference type="Proteomes" id="UP000185183"/>
    </source>
</evidence>
<reference evidence="1 2" key="1">
    <citation type="submission" date="2016-11" db="EMBL/GenBank/DDBJ databases">
        <authorList>
            <consortium name="Pathogen Informatics"/>
        </authorList>
    </citation>
    <scope>NUCLEOTIDE SEQUENCE [LARGE SCALE GENOMIC DNA]</scope>
    <source>
        <strain evidence="1 2">968</strain>
    </source>
</reference>
<gene>
    <name evidence="1" type="ORF">SAMEA2275694_03990</name>
</gene>
<dbReference type="EMBL" id="FSFA01000005">
    <property type="protein sequence ID" value="SHX83207.1"/>
    <property type="molecule type" value="Genomic_DNA"/>
</dbReference>
<proteinExistence type="predicted"/>
<sequence length="171" mass="18618">MDTADANDESPDITSIQFEDGTFMLMPFKVYGYIEQEIERIATDPDAMEFLSLSRIADPPTLAHYYTMGQFGNLCVFASKTAKDSFDKHFHGTRIPDGFWETAKSRIAEIAEGSPPLGSIDTGVGIARDVYGGNEAVPDLSSLTPGDQCGILLQQFAVFALLAEHARQSAS</sequence>
<protein>
    <submittedName>
        <fullName evidence="1">Uncharacterized protein</fullName>
    </submittedName>
</protein>